<accession>A0A7R8VE22</accession>
<organism evidence="2">
    <name type="scientific">Timema douglasi</name>
    <name type="common">Walking stick</name>
    <dbReference type="NCBI Taxonomy" id="61478"/>
    <lineage>
        <taxon>Eukaryota</taxon>
        <taxon>Metazoa</taxon>
        <taxon>Ecdysozoa</taxon>
        <taxon>Arthropoda</taxon>
        <taxon>Hexapoda</taxon>
        <taxon>Insecta</taxon>
        <taxon>Pterygota</taxon>
        <taxon>Neoptera</taxon>
        <taxon>Polyneoptera</taxon>
        <taxon>Phasmatodea</taxon>
        <taxon>Timematodea</taxon>
        <taxon>Timematoidea</taxon>
        <taxon>Timematidae</taxon>
        <taxon>Timema</taxon>
    </lineage>
</organism>
<evidence type="ECO:0000313" key="2">
    <source>
        <dbReference type="EMBL" id="CAD7196391.1"/>
    </source>
</evidence>
<feature type="region of interest" description="Disordered" evidence="1">
    <location>
        <begin position="89"/>
        <end position="153"/>
    </location>
</feature>
<feature type="region of interest" description="Disordered" evidence="1">
    <location>
        <begin position="182"/>
        <end position="227"/>
    </location>
</feature>
<proteinExistence type="predicted"/>
<reference evidence="2" key="1">
    <citation type="submission" date="2020-11" db="EMBL/GenBank/DDBJ databases">
        <authorList>
            <person name="Tran Van P."/>
        </authorList>
    </citation>
    <scope>NUCLEOTIDE SEQUENCE</scope>
</reference>
<feature type="compositionally biased region" description="Polar residues" evidence="1">
    <location>
        <begin position="144"/>
        <end position="153"/>
    </location>
</feature>
<feature type="compositionally biased region" description="Polar residues" evidence="1">
    <location>
        <begin position="182"/>
        <end position="196"/>
    </location>
</feature>
<gene>
    <name evidence="2" type="ORF">TDIB3V08_LOCUS2742</name>
</gene>
<protein>
    <submittedName>
        <fullName evidence="2">Uncharacterized protein</fullName>
    </submittedName>
</protein>
<feature type="compositionally biased region" description="Gly residues" evidence="1">
    <location>
        <begin position="89"/>
        <end position="107"/>
    </location>
</feature>
<sequence length="402" mass="42657">MISLACRAVTLRGGIDLLSIELGESPLDDVSLSESTNEDYNRDKRTIGTLRALFPGLSQIVDRKIQMITRFLFRVIGRLVLRGGILGGGGGGGGTSSSSSSGGGGGTRKISITLPTYPPDADSDEDEEDTEETVATNTDASLSPEENQLSGAESQVYETRVMPDGGAYYDLQPAASDVNQVVDTSAASSQEVGQSADTEESEDPRNKRFLNFNLGGSGSSSGSGGSGGGSGNFLFDIIRRTADRAARTAGTVYRVVTGTANLGLETQTTTRTNQTTFQTNATSRAVTTTRLLYSYFTLVLHYLHHPRFQNSAYTTVHILHLLVAGSGNTESTEETHASAVAGGEAAVEKDDGYQAGIPGPITRLFIIANRGIANLMQDLILRLAQTSERIVNFKARLITSII</sequence>
<dbReference type="EMBL" id="OA565150">
    <property type="protein sequence ID" value="CAD7196391.1"/>
    <property type="molecule type" value="Genomic_DNA"/>
</dbReference>
<feature type="compositionally biased region" description="Acidic residues" evidence="1">
    <location>
        <begin position="121"/>
        <end position="132"/>
    </location>
</feature>
<name>A0A7R8VE22_TIMDO</name>
<feature type="compositionally biased region" description="Gly residues" evidence="1">
    <location>
        <begin position="215"/>
        <end position="227"/>
    </location>
</feature>
<dbReference type="AlphaFoldDB" id="A0A7R8VE22"/>
<evidence type="ECO:0000256" key="1">
    <source>
        <dbReference type="SAM" id="MobiDB-lite"/>
    </source>
</evidence>